<dbReference type="InterPro" id="IPR027463">
    <property type="entry name" value="AcrB_DN_DC_subdom"/>
</dbReference>
<feature type="transmembrane region" description="Helical" evidence="8">
    <location>
        <begin position="966"/>
        <end position="987"/>
    </location>
</feature>
<protein>
    <submittedName>
        <fullName evidence="9">RND multidrug efflux transporter Acriflavin resistance protein</fullName>
    </submittedName>
</protein>
<accession>A0A3B0YF69</accession>
<dbReference type="InterPro" id="IPR001036">
    <property type="entry name" value="Acrflvin-R"/>
</dbReference>
<evidence type="ECO:0000256" key="5">
    <source>
        <dbReference type="ARBA" id="ARBA00022692"/>
    </source>
</evidence>
<dbReference type="AlphaFoldDB" id="A0A3B0YF69"/>
<dbReference type="GO" id="GO:0005886">
    <property type="term" value="C:plasma membrane"/>
    <property type="evidence" value="ECO:0007669"/>
    <property type="project" value="UniProtKB-SubCell"/>
</dbReference>
<keyword evidence="6 8" id="KW-1133">Transmembrane helix</keyword>
<feature type="transmembrane region" description="Helical" evidence="8">
    <location>
        <begin position="385"/>
        <end position="409"/>
    </location>
</feature>
<feature type="transmembrane region" description="Helical" evidence="8">
    <location>
        <begin position="359"/>
        <end position="379"/>
    </location>
</feature>
<feature type="transmembrane region" description="Helical" evidence="8">
    <location>
        <begin position="895"/>
        <end position="919"/>
    </location>
</feature>
<dbReference type="SUPFAM" id="SSF82714">
    <property type="entry name" value="Multidrug efflux transporter AcrB TolC docking domain, DN and DC subdomains"/>
    <property type="match status" value="2"/>
</dbReference>
<dbReference type="PANTHER" id="PTHR32063:SF14">
    <property type="entry name" value="BLL4319 PROTEIN"/>
    <property type="match status" value="1"/>
</dbReference>
<feature type="transmembrane region" description="Helical" evidence="8">
    <location>
        <begin position="999"/>
        <end position="1025"/>
    </location>
</feature>
<evidence type="ECO:0000256" key="3">
    <source>
        <dbReference type="ARBA" id="ARBA00022475"/>
    </source>
</evidence>
<organism evidence="9">
    <name type="scientific">hydrothermal vent metagenome</name>
    <dbReference type="NCBI Taxonomy" id="652676"/>
    <lineage>
        <taxon>unclassified sequences</taxon>
        <taxon>metagenomes</taxon>
        <taxon>ecological metagenomes</taxon>
    </lineage>
</organism>
<keyword evidence="5 8" id="KW-0812">Transmembrane</keyword>
<proteinExistence type="predicted"/>
<evidence type="ECO:0000256" key="7">
    <source>
        <dbReference type="ARBA" id="ARBA00023136"/>
    </source>
</evidence>
<keyword evidence="7 8" id="KW-0472">Membrane</keyword>
<evidence type="ECO:0000313" key="9">
    <source>
        <dbReference type="EMBL" id="VAW72789.1"/>
    </source>
</evidence>
<reference evidence="9" key="1">
    <citation type="submission" date="2018-06" db="EMBL/GenBank/DDBJ databases">
        <authorList>
            <person name="Zhirakovskaya E."/>
        </authorList>
    </citation>
    <scope>NUCLEOTIDE SEQUENCE</scope>
</reference>
<name>A0A3B0YF69_9ZZZZ</name>
<dbReference type="Gene3D" id="1.20.1640.10">
    <property type="entry name" value="Multidrug efflux transporter AcrB transmembrane domain"/>
    <property type="match status" value="2"/>
</dbReference>
<evidence type="ECO:0000256" key="2">
    <source>
        <dbReference type="ARBA" id="ARBA00022448"/>
    </source>
</evidence>
<keyword evidence="2" id="KW-0813">Transport</keyword>
<evidence type="ECO:0000256" key="4">
    <source>
        <dbReference type="ARBA" id="ARBA00022519"/>
    </source>
</evidence>
<feature type="transmembrane region" description="Helical" evidence="8">
    <location>
        <begin position="524"/>
        <end position="543"/>
    </location>
</feature>
<dbReference type="SUPFAM" id="SSF82693">
    <property type="entry name" value="Multidrug efflux transporter AcrB pore domain, PN1, PN2, PC1 and PC2 subdomains"/>
    <property type="match status" value="4"/>
</dbReference>
<dbReference type="SUPFAM" id="SSF82866">
    <property type="entry name" value="Multidrug efflux transporter AcrB transmembrane domain"/>
    <property type="match status" value="2"/>
</dbReference>
<dbReference type="PANTHER" id="PTHR32063">
    <property type="match status" value="1"/>
</dbReference>
<dbReference type="PRINTS" id="PR00702">
    <property type="entry name" value="ACRIFLAVINRP"/>
</dbReference>
<dbReference type="Gene3D" id="3.30.70.1430">
    <property type="entry name" value="Multidrug efflux transporter AcrB pore domain"/>
    <property type="match status" value="2"/>
</dbReference>
<evidence type="ECO:0000256" key="6">
    <source>
        <dbReference type="ARBA" id="ARBA00022989"/>
    </source>
</evidence>
<dbReference type="FunFam" id="1.20.1640.10:FF:000001">
    <property type="entry name" value="Efflux pump membrane transporter"/>
    <property type="match status" value="1"/>
</dbReference>
<keyword evidence="3" id="KW-1003">Cell membrane</keyword>
<feature type="transmembrane region" description="Helical" evidence="8">
    <location>
        <begin position="868"/>
        <end position="888"/>
    </location>
</feature>
<feature type="transmembrane region" description="Helical" evidence="8">
    <location>
        <begin position="430"/>
        <end position="450"/>
    </location>
</feature>
<feature type="transmembrane region" description="Helical" evidence="8">
    <location>
        <begin position="925"/>
        <end position="945"/>
    </location>
</feature>
<feature type="transmembrane region" description="Helical" evidence="8">
    <location>
        <begin position="462"/>
        <end position="480"/>
    </location>
</feature>
<evidence type="ECO:0000256" key="8">
    <source>
        <dbReference type="SAM" id="Phobius"/>
    </source>
</evidence>
<dbReference type="Gene3D" id="3.30.70.1320">
    <property type="entry name" value="Multidrug efflux transporter AcrB pore domain like"/>
    <property type="match status" value="1"/>
</dbReference>
<dbReference type="Gene3D" id="3.30.70.1440">
    <property type="entry name" value="Multidrug efflux transporter AcrB pore domain"/>
    <property type="match status" value="1"/>
</dbReference>
<evidence type="ECO:0000256" key="1">
    <source>
        <dbReference type="ARBA" id="ARBA00004651"/>
    </source>
</evidence>
<dbReference type="Pfam" id="PF00873">
    <property type="entry name" value="ACR_tran"/>
    <property type="match status" value="1"/>
</dbReference>
<dbReference type="GO" id="GO:0042910">
    <property type="term" value="F:xenobiotic transmembrane transporter activity"/>
    <property type="evidence" value="ECO:0007669"/>
    <property type="project" value="TreeGrafter"/>
</dbReference>
<feature type="transmembrane region" description="Helical" evidence="8">
    <location>
        <begin position="333"/>
        <end position="352"/>
    </location>
</feature>
<sequence>MKFTDLFVKRPVLASVISLMILLVGLRAVFSLEVRQYPETKNTVVTVTTSYPGASSELVKGFITTPLQQAVAEADGIDYLFARSTQGRSTIEVHMELNRDPNAAVAEIQAKVASQRNVLPDEADNPVIDSTTGEATALMYLAFYSDSMKPSQITDYLLRVTQPQLQAVPGVAKAELIGNKTFAMRIWLDPKRMAALNVTANDVRDVLRANNYLAGVGQSKGVYTAINLTATTDLSSVEDFRKLVVRSADGALVRLDDISRPELGAEDYDSTSWYKGKPAIFVGVKQAPGANPLDVATRVRALIPEIRKQLPEGLLVHIPYDASVFIEDSIDEVFKTLIEAVAIVLVVVYLSLGSMRAAIVPAVAVPLSLVGGAFLMLLMGFSINLLTLLALVLGIGLVVDDAIIIVENVHRHIEMGKSRFDAALIGARELALPVIAMTTTLIAVYAPIGFMGGLVGTLFTEFAFALAGAVLISGVVALTLSPMLSSKVLKPHGQQGRFEQWVEHRFERLAAAYQRLLHGTLESLPATLLFAVVVLISIFFMFVSSKHELAPVEDQSILFFQATAPQTTTLEYNEAYTRQIVSAFESVPEYHESFFLLGRGEPTTTFGGFKMQPPSQRPRSQMQVQPEIQQKLAQIAGFQTAIFPRPSLPGSGGGLPVQFVMTSDAGYKELDALANQLVGRAMGSGRFMFLMKEVQYSRPRTTLVIDRDRAGDLGISMADIGRNLATLLGGNDVNRFSLEGRSYKVIPQVAREFRLQPDMLKNYYVRPGSGELVNLSTGLTETNASRDLGAAPLVPLDAFIQLKESVEPSQRTQFQQLNSLTLMGVMAPGVPLGDALAYLEETSSELFPRGFGWDYAGQSRQFSQQGSALVLTFFLSILVIYLVLAAQFESWRDPLIVLVSVPMSIAGALAFITLGFATINIYTQVGLITLIGLIAKNGILIVEFANQLQITEGLGKRQAVERAAAIRLRPILMTTVSMIVAMFPLLLASGPGAVSRFHIGLTIATGLGIGTLFTLFVVPAVYLLLAKVHRQQETERIINGE</sequence>
<gene>
    <name evidence="9" type="ORF">MNBD_GAMMA15-735</name>
</gene>
<dbReference type="EMBL" id="UOFN01000005">
    <property type="protein sequence ID" value="VAW72789.1"/>
    <property type="molecule type" value="Genomic_DNA"/>
</dbReference>
<comment type="subcellular location">
    <subcellularLocation>
        <location evidence="1">Cell membrane</location>
        <topology evidence="1">Multi-pass membrane protein</topology>
    </subcellularLocation>
</comment>
<keyword evidence="4" id="KW-0997">Cell inner membrane</keyword>
<dbReference type="Gene3D" id="3.30.2090.10">
    <property type="entry name" value="Multidrug efflux transporter AcrB TolC docking domain, DN and DC subdomains"/>
    <property type="match status" value="2"/>
</dbReference>